<gene>
    <name evidence="2" type="ORF">MCHLO_04482</name>
</gene>
<dbReference type="EMBL" id="DF843024">
    <property type="protein sequence ID" value="GAT46991.1"/>
    <property type="molecule type" value="Genomic_DNA"/>
</dbReference>
<dbReference type="Proteomes" id="UP000815677">
    <property type="component" value="Unassembled WGS sequence"/>
</dbReference>
<name>A0ABQ0LAY5_MYCCL</name>
<sequence length="266" mass="30116">MVGLENEETVCSHISQICSLAGKQVLHIIRDPAANHPIITHYDRFYSLDNWKSGKIPDNDLDWMKATKTFPTAAIQAAIHDTLSELILLEKDSGLHDPAARRERTWTLATAFFFCLILEDALDTVWDLSGHTFKLWLTNHIIDDSQRWAAAEKCRIACLAAGDVDADGTMSVYKIPAAKDKFKNAHSEWIEPDKLIFVRRVNHQSQVQSPILIMHNGRPIRFARELPPPQHESEEKEVVKGGAVQPQSTQTRPRPKRLVKEKKSVS</sequence>
<accession>A0ABQ0LAY5</accession>
<evidence type="ECO:0000256" key="1">
    <source>
        <dbReference type="SAM" id="MobiDB-lite"/>
    </source>
</evidence>
<evidence type="ECO:0000313" key="3">
    <source>
        <dbReference type="Proteomes" id="UP000815677"/>
    </source>
</evidence>
<reference evidence="2" key="1">
    <citation type="submission" date="2014-09" db="EMBL/GenBank/DDBJ databases">
        <title>Genome sequence of the luminous mushroom Mycena chlorophos for searching fungal bioluminescence genes.</title>
        <authorList>
            <person name="Tanaka Y."/>
            <person name="Kasuga D."/>
            <person name="Oba Y."/>
            <person name="Hase S."/>
            <person name="Sato K."/>
            <person name="Oba Y."/>
            <person name="Sakakibara Y."/>
        </authorList>
    </citation>
    <scope>NUCLEOTIDE SEQUENCE</scope>
</reference>
<proteinExistence type="predicted"/>
<organism evidence="2 3">
    <name type="scientific">Mycena chlorophos</name>
    <name type="common">Agaric fungus</name>
    <name type="synonym">Agaricus chlorophos</name>
    <dbReference type="NCBI Taxonomy" id="658473"/>
    <lineage>
        <taxon>Eukaryota</taxon>
        <taxon>Fungi</taxon>
        <taxon>Dikarya</taxon>
        <taxon>Basidiomycota</taxon>
        <taxon>Agaricomycotina</taxon>
        <taxon>Agaricomycetes</taxon>
        <taxon>Agaricomycetidae</taxon>
        <taxon>Agaricales</taxon>
        <taxon>Marasmiineae</taxon>
        <taxon>Mycenaceae</taxon>
        <taxon>Mycena</taxon>
    </lineage>
</organism>
<protein>
    <submittedName>
        <fullName evidence="2">Uncharacterized protein</fullName>
    </submittedName>
</protein>
<evidence type="ECO:0000313" key="2">
    <source>
        <dbReference type="EMBL" id="GAT46991.1"/>
    </source>
</evidence>
<feature type="region of interest" description="Disordered" evidence="1">
    <location>
        <begin position="225"/>
        <end position="266"/>
    </location>
</feature>
<keyword evidence="3" id="KW-1185">Reference proteome</keyword>